<comment type="caution">
    <text evidence="3">The sequence shown here is derived from an EMBL/GenBank/DDBJ whole genome shotgun (WGS) entry which is preliminary data.</text>
</comment>
<evidence type="ECO:0000256" key="2">
    <source>
        <dbReference type="SAM" id="SignalP"/>
    </source>
</evidence>
<evidence type="ECO:0000256" key="1">
    <source>
        <dbReference type="SAM" id="MobiDB-lite"/>
    </source>
</evidence>
<organism evidence="3 4">
    <name type="scientific">Pseudolycoriella hygida</name>
    <dbReference type="NCBI Taxonomy" id="35572"/>
    <lineage>
        <taxon>Eukaryota</taxon>
        <taxon>Metazoa</taxon>
        <taxon>Ecdysozoa</taxon>
        <taxon>Arthropoda</taxon>
        <taxon>Hexapoda</taxon>
        <taxon>Insecta</taxon>
        <taxon>Pterygota</taxon>
        <taxon>Neoptera</taxon>
        <taxon>Endopterygota</taxon>
        <taxon>Diptera</taxon>
        <taxon>Nematocera</taxon>
        <taxon>Sciaroidea</taxon>
        <taxon>Sciaridae</taxon>
        <taxon>Pseudolycoriella</taxon>
    </lineage>
</organism>
<feature type="chain" id="PRO_5040447087" evidence="2">
    <location>
        <begin position="20"/>
        <end position="269"/>
    </location>
</feature>
<proteinExistence type="predicted"/>
<feature type="region of interest" description="Disordered" evidence="1">
    <location>
        <begin position="36"/>
        <end position="76"/>
    </location>
</feature>
<keyword evidence="2" id="KW-0732">Signal</keyword>
<dbReference type="EMBL" id="WJQU01000003">
    <property type="protein sequence ID" value="KAJ6638359.1"/>
    <property type="molecule type" value="Genomic_DNA"/>
</dbReference>
<feature type="signal peptide" evidence="2">
    <location>
        <begin position="1"/>
        <end position="19"/>
    </location>
</feature>
<gene>
    <name evidence="3" type="ORF">Bhyg_11094</name>
</gene>
<evidence type="ECO:0000313" key="3">
    <source>
        <dbReference type="EMBL" id="KAJ6638359.1"/>
    </source>
</evidence>
<protein>
    <submittedName>
        <fullName evidence="3">Uncharacterized protein</fullName>
    </submittedName>
</protein>
<evidence type="ECO:0000313" key="4">
    <source>
        <dbReference type="Proteomes" id="UP001151699"/>
    </source>
</evidence>
<feature type="compositionally biased region" description="Basic and acidic residues" evidence="1">
    <location>
        <begin position="36"/>
        <end position="62"/>
    </location>
</feature>
<dbReference type="Proteomes" id="UP001151699">
    <property type="component" value="Chromosome X"/>
</dbReference>
<feature type="compositionally biased region" description="Low complexity" evidence="1">
    <location>
        <begin position="64"/>
        <end position="76"/>
    </location>
</feature>
<sequence length="269" mass="30604">MKILIGVLIVVTLMGSGIAQDNDSYLTALQNSHDVDTLQDGDNRVARDDFTPSVEHHHHESLDSSPEPSYEYPKPEYGVPSYNPKTEYGPPVYNFKPIYGAPIHHPIYRAPQHHYEYLPAPTYSAPRDSWFSLDKFKLNFDLFTIGKILLKLLIFKKIIKFMALICLLLFLPKLQGDTTSTTVVRDEGRLLNAKYDLKSRIDETTKFAVTAMTAFKRKYPDSCLGPMDLSCKFGKMFDTIDDKYSYESILRLYLPDSIQPEGEGSKDSS</sequence>
<reference evidence="3" key="1">
    <citation type="submission" date="2022-07" db="EMBL/GenBank/DDBJ databases">
        <authorList>
            <person name="Trinca V."/>
            <person name="Uliana J.V.C."/>
            <person name="Torres T.T."/>
            <person name="Ward R.J."/>
            <person name="Monesi N."/>
        </authorList>
    </citation>
    <scope>NUCLEOTIDE SEQUENCE</scope>
    <source>
        <strain evidence="3">HSMRA1968</strain>
        <tissue evidence="3">Whole embryos</tissue>
    </source>
</reference>
<keyword evidence="4" id="KW-1185">Reference proteome</keyword>
<name>A0A9Q0MW30_9DIPT</name>
<dbReference type="AlphaFoldDB" id="A0A9Q0MW30"/>
<accession>A0A9Q0MW30</accession>
<dbReference type="OrthoDB" id="7741629at2759"/>